<name>A0AA94Y4C8_9BACE</name>
<gene>
    <name evidence="2" type="ORF">NXW23_19030</name>
</gene>
<dbReference type="AlphaFoldDB" id="A0AA94Y4C8"/>
<dbReference type="RefSeq" id="WP_258908729.1">
    <property type="nucleotide sequence ID" value="NZ_JBCOBS010000090.1"/>
</dbReference>
<reference evidence="2" key="1">
    <citation type="submission" date="2022-08" db="EMBL/GenBank/DDBJ databases">
        <title>Genome Sequencing of Bacteroides fragilis Group Isolates with Nanopore Technology.</title>
        <authorList>
            <person name="Tisza M.J."/>
            <person name="Smith D."/>
            <person name="Dekker J.P."/>
        </authorList>
    </citation>
    <scope>NUCLEOTIDE SEQUENCE</scope>
    <source>
        <strain evidence="2">BFG-474</strain>
    </source>
</reference>
<dbReference type="Proteomes" id="UP001060260">
    <property type="component" value="Chromosome"/>
</dbReference>
<feature type="transmembrane region" description="Helical" evidence="1">
    <location>
        <begin position="62"/>
        <end position="81"/>
    </location>
</feature>
<evidence type="ECO:0000256" key="1">
    <source>
        <dbReference type="SAM" id="Phobius"/>
    </source>
</evidence>
<evidence type="ECO:0000313" key="3">
    <source>
        <dbReference type="Proteomes" id="UP001060260"/>
    </source>
</evidence>
<protein>
    <submittedName>
        <fullName evidence="2">Uncharacterized protein</fullName>
    </submittedName>
</protein>
<proteinExistence type="predicted"/>
<feature type="transmembrane region" description="Helical" evidence="1">
    <location>
        <begin position="102"/>
        <end position="122"/>
    </location>
</feature>
<keyword evidence="1" id="KW-1133">Transmembrane helix</keyword>
<keyword evidence="1" id="KW-0812">Transmembrane</keyword>
<sequence>MTLPQMFGEQTLLATAFYMSGYLCRKKNMHFAHPLMTGLLLLLVPAIAACFIKLNMVTVQGWLVLIDYVIAMTGMMGVVLLSRELSRHCIAPVFAYIGDKTLYILVFHFLAFKLVSFSYIFANNLPIDYLTQFPVIQDANTYMWVI</sequence>
<keyword evidence="1" id="KW-0472">Membrane</keyword>
<accession>A0AA94Y4C8</accession>
<feature type="transmembrane region" description="Helical" evidence="1">
    <location>
        <begin position="36"/>
        <end position="56"/>
    </location>
</feature>
<dbReference type="EMBL" id="CP103166">
    <property type="protein sequence ID" value="UVQ96372.1"/>
    <property type="molecule type" value="Genomic_DNA"/>
</dbReference>
<evidence type="ECO:0000313" key="2">
    <source>
        <dbReference type="EMBL" id="UVQ96372.1"/>
    </source>
</evidence>
<organism evidence="2 3">
    <name type="scientific">Bacteroides caccae</name>
    <dbReference type="NCBI Taxonomy" id="47678"/>
    <lineage>
        <taxon>Bacteria</taxon>
        <taxon>Pseudomonadati</taxon>
        <taxon>Bacteroidota</taxon>
        <taxon>Bacteroidia</taxon>
        <taxon>Bacteroidales</taxon>
        <taxon>Bacteroidaceae</taxon>
        <taxon>Bacteroides</taxon>
    </lineage>
</organism>